<dbReference type="PROSITE" id="PS50035">
    <property type="entry name" value="PLD"/>
    <property type="match status" value="2"/>
</dbReference>
<keyword evidence="8" id="KW-0443">Lipid metabolism</keyword>
<evidence type="ECO:0000313" key="13">
    <source>
        <dbReference type="Proteomes" id="UP001267638"/>
    </source>
</evidence>
<comment type="subcellular location">
    <subcellularLocation>
        <location evidence="3">Secreted</location>
    </subcellularLocation>
</comment>
<sequence length="489" mass="54764">MSAHSTGPVPGDDCWKIATATRASVIIDADTYFRHARAAMLKARKRIMLIGWDFDAAISLVREDEVKDGAPAIIGDFISWLVNRSPDLEIFLLRWDVGAMKSMVSPVNLFTTLKWMAHPRVTVKLDGHHPPAASHHQKIVVIDDCFAFCGGIDMTGDRWDTRHHRDDEAGRHHPDGSPYGPWHDATTALAGPVAAALGAHARMRWKMAGGDDLEPVEDGEDCWPDRLSVQFEGVEVAISRSAPQMDDQDGVTEIESLYCHQIAAAKRCIYAESQYFASRRIAEAIAKRLAEPDGPDIVIVNPEQADGWLEQQAMDTARARLYEALKARDTHGRFRIYHAFTTRGVPIYIHAKILIVDDRLIRVGSSNMNNRSMRLDTECDVTIDTILPANAGRQDRILAIRNDLIAEHLDMPVERVAAVIAERGLVAGIEEMRQKPGRTLRPYVTPDLNDVQTWLADHEVLDPEGPEEMFESISERGLFRRMKGWFGRS</sequence>
<dbReference type="Pfam" id="PF00614">
    <property type="entry name" value="PLDc"/>
    <property type="match status" value="1"/>
</dbReference>
<dbReference type="Gene3D" id="3.30.870.10">
    <property type="entry name" value="Endonuclease Chain A"/>
    <property type="match status" value="2"/>
</dbReference>
<dbReference type="CDD" id="cd09143">
    <property type="entry name" value="PLDc_vPLD1_2_like_bac_2"/>
    <property type="match status" value="1"/>
</dbReference>
<dbReference type="InterPro" id="IPR001736">
    <property type="entry name" value="PLipase_D/transphosphatidylase"/>
</dbReference>
<evidence type="ECO:0000256" key="8">
    <source>
        <dbReference type="ARBA" id="ARBA00023098"/>
    </source>
</evidence>
<accession>A0ABU1X1N8</accession>
<keyword evidence="13" id="KW-1185">Reference proteome</keyword>
<comment type="caution">
    <text evidence="12">The sequence shown here is derived from an EMBL/GenBank/DDBJ whole genome shotgun (WGS) entry which is preliminary data.</text>
</comment>
<evidence type="ECO:0000256" key="7">
    <source>
        <dbReference type="ARBA" id="ARBA00022801"/>
    </source>
</evidence>
<dbReference type="SUPFAM" id="SSF56024">
    <property type="entry name" value="Phospholipase D/nuclease"/>
    <property type="match status" value="2"/>
</dbReference>
<evidence type="ECO:0000256" key="9">
    <source>
        <dbReference type="ARBA" id="ARBA00029594"/>
    </source>
</evidence>
<feature type="region of interest" description="Disordered" evidence="10">
    <location>
        <begin position="165"/>
        <end position="184"/>
    </location>
</feature>
<evidence type="ECO:0000256" key="1">
    <source>
        <dbReference type="ARBA" id="ARBA00000798"/>
    </source>
</evidence>
<dbReference type="InterPro" id="IPR015679">
    <property type="entry name" value="PLipase_D_fam"/>
</dbReference>
<evidence type="ECO:0000313" key="12">
    <source>
        <dbReference type="EMBL" id="MDR7155086.1"/>
    </source>
</evidence>
<dbReference type="InterPro" id="IPR025202">
    <property type="entry name" value="PLD-like_dom"/>
</dbReference>
<feature type="domain" description="PLD phosphodiesterase" evidence="11">
    <location>
        <begin position="131"/>
        <end position="158"/>
    </location>
</feature>
<dbReference type="RefSeq" id="WP_310223959.1">
    <property type="nucleotide sequence ID" value="NZ_JAVDWV010000008.1"/>
</dbReference>
<proteinExistence type="predicted"/>
<evidence type="ECO:0000256" key="6">
    <source>
        <dbReference type="ARBA" id="ARBA00022737"/>
    </source>
</evidence>
<comment type="function">
    <text evidence="2">Could be a virulence factor.</text>
</comment>
<dbReference type="PANTHER" id="PTHR18896:SF76">
    <property type="entry name" value="PHOSPHOLIPASE"/>
    <property type="match status" value="1"/>
</dbReference>
<evidence type="ECO:0000256" key="10">
    <source>
        <dbReference type="SAM" id="MobiDB-lite"/>
    </source>
</evidence>
<evidence type="ECO:0000256" key="5">
    <source>
        <dbReference type="ARBA" id="ARBA00022525"/>
    </source>
</evidence>
<comment type="catalytic activity">
    <reaction evidence="1">
        <text>a 1,2-diacyl-sn-glycero-3-phosphocholine + H2O = a 1,2-diacyl-sn-glycero-3-phosphate + choline + H(+)</text>
        <dbReference type="Rhea" id="RHEA:14445"/>
        <dbReference type="ChEBI" id="CHEBI:15354"/>
        <dbReference type="ChEBI" id="CHEBI:15377"/>
        <dbReference type="ChEBI" id="CHEBI:15378"/>
        <dbReference type="ChEBI" id="CHEBI:57643"/>
        <dbReference type="ChEBI" id="CHEBI:58608"/>
        <dbReference type="EC" id="3.1.4.4"/>
    </reaction>
</comment>
<reference evidence="12 13" key="1">
    <citation type="submission" date="2023-07" db="EMBL/GenBank/DDBJ databases">
        <title>Sorghum-associated microbial communities from plants grown in Nebraska, USA.</title>
        <authorList>
            <person name="Schachtman D."/>
        </authorList>
    </citation>
    <scope>NUCLEOTIDE SEQUENCE [LARGE SCALE GENOMIC DNA]</scope>
    <source>
        <strain evidence="12 13">4256</strain>
    </source>
</reference>
<evidence type="ECO:0000256" key="3">
    <source>
        <dbReference type="ARBA" id="ARBA00004613"/>
    </source>
</evidence>
<evidence type="ECO:0000259" key="11">
    <source>
        <dbReference type="PROSITE" id="PS50035"/>
    </source>
</evidence>
<evidence type="ECO:0000256" key="2">
    <source>
        <dbReference type="ARBA" id="ARBA00003145"/>
    </source>
</evidence>
<keyword evidence="7" id="KW-0378">Hydrolase</keyword>
<feature type="compositionally biased region" description="Basic and acidic residues" evidence="10">
    <location>
        <begin position="165"/>
        <end position="175"/>
    </location>
</feature>
<dbReference type="CDD" id="cd09140">
    <property type="entry name" value="PLDc_vPLD1_2_like_bac_1"/>
    <property type="match status" value="1"/>
</dbReference>
<dbReference type="PANTHER" id="PTHR18896">
    <property type="entry name" value="PHOSPHOLIPASE D"/>
    <property type="match status" value="1"/>
</dbReference>
<gene>
    <name evidence="12" type="ORF">J2W40_001908</name>
</gene>
<dbReference type="EMBL" id="JAVDWV010000008">
    <property type="protein sequence ID" value="MDR7155086.1"/>
    <property type="molecule type" value="Genomic_DNA"/>
</dbReference>
<keyword evidence="6" id="KW-0677">Repeat</keyword>
<evidence type="ECO:0000256" key="4">
    <source>
        <dbReference type="ARBA" id="ARBA00018392"/>
    </source>
</evidence>
<name>A0ABU1X1N8_SPHXE</name>
<protein>
    <recommendedName>
        <fullName evidence="4">Phospholipase D</fullName>
    </recommendedName>
    <alternativeName>
        <fullName evidence="9">Choline phosphatase</fullName>
    </alternativeName>
</protein>
<dbReference type="SMART" id="SM00155">
    <property type="entry name" value="PLDc"/>
    <property type="match status" value="2"/>
</dbReference>
<dbReference type="Proteomes" id="UP001267638">
    <property type="component" value="Unassembled WGS sequence"/>
</dbReference>
<organism evidence="12 13">
    <name type="scientific">Sphingobium xenophagum</name>
    <dbReference type="NCBI Taxonomy" id="121428"/>
    <lineage>
        <taxon>Bacteria</taxon>
        <taxon>Pseudomonadati</taxon>
        <taxon>Pseudomonadota</taxon>
        <taxon>Alphaproteobacteria</taxon>
        <taxon>Sphingomonadales</taxon>
        <taxon>Sphingomonadaceae</taxon>
        <taxon>Sphingobium</taxon>
    </lineage>
</organism>
<keyword evidence="5" id="KW-0964">Secreted</keyword>
<feature type="domain" description="PLD phosphodiesterase" evidence="11">
    <location>
        <begin position="345"/>
        <end position="372"/>
    </location>
</feature>
<dbReference type="Pfam" id="PF13091">
    <property type="entry name" value="PLDc_2"/>
    <property type="match status" value="1"/>
</dbReference>